<organism evidence="2 3">
    <name type="scientific">Babesia caballi</name>
    <dbReference type="NCBI Taxonomy" id="5871"/>
    <lineage>
        <taxon>Eukaryota</taxon>
        <taxon>Sar</taxon>
        <taxon>Alveolata</taxon>
        <taxon>Apicomplexa</taxon>
        <taxon>Aconoidasida</taxon>
        <taxon>Piroplasmida</taxon>
        <taxon>Babesiidae</taxon>
        <taxon>Babesia</taxon>
    </lineage>
</organism>
<evidence type="ECO:0000313" key="2">
    <source>
        <dbReference type="EMBL" id="GIX65734.1"/>
    </source>
</evidence>
<accession>A0AAV4M115</accession>
<keyword evidence="3" id="KW-1185">Reference proteome</keyword>
<reference evidence="2 3" key="1">
    <citation type="submission" date="2021-06" db="EMBL/GenBank/DDBJ databases">
        <title>Genome sequence of Babesia caballi.</title>
        <authorList>
            <person name="Yamagishi J."/>
            <person name="Kidaka T."/>
            <person name="Ochi A."/>
        </authorList>
    </citation>
    <scope>NUCLEOTIDE SEQUENCE [LARGE SCALE GENOMIC DNA]</scope>
    <source>
        <strain evidence="2">USDA-D6B2</strain>
    </source>
</reference>
<feature type="region of interest" description="Disordered" evidence="1">
    <location>
        <begin position="134"/>
        <end position="161"/>
    </location>
</feature>
<feature type="compositionally biased region" description="Low complexity" evidence="1">
    <location>
        <begin position="141"/>
        <end position="150"/>
    </location>
</feature>
<dbReference type="Proteomes" id="UP001497744">
    <property type="component" value="Unassembled WGS sequence"/>
</dbReference>
<name>A0AAV4M115_BABCB</name>
<proteinExistence type="predicted"/>
<dbReference type="GeneID" id="94197215"/>
<protein>
    <submittedName>
        <fullName evidence="2">Uncharacterized protein</fullName>
    </submittedName>
</protein>
<evidence type="ECO:0000256" key="1">
    <source>
        <dbReference type="SAM" id="MobiDB-lite"/>
    </source>
</evidence>
<dbReference type="AlphaFoldDB" id="A0AAV4M115"/>
<comment type="caution">
    <text evidence="2">The sequence shown here is derived from an EMBL/GenBank/DDBJ whole genome shotgun (WGS) entry which is preliminary data.</text>
</comment>
<dbReference type="EMBL" id="BPLF01000005">
    <property type="protein sequence ID" value="GIX65734.1"/>
    <property type="molecule type" value="Genomic_DNA"/>
</dbReference>
<gene>
    <name evidence="2" type="ORF">BcabD6B2_51690</name>
</gene>
<dbReference type="RefSeq" id="XP_067717803.1">
    <property type="nucleotide sequence ID" value="XM_067861702.1"/>
</dbReference>
<sequence>MRRVAPEPAALRIRSTSQSQRHVVPSVCRGSRVLTLQAHLIAPRAVQAPQSFNRQLHRQGPPHRYEPPLQAHRVRTRIDLHVDRVRISGKANPTPLRTRTEEQGPADSGVQLGSLTFTHAQSEKLQQVTQGAIGRQSSRHGVAGAVGPDGPAKRVVGHARP</sequence>
<evidence type="ECO:0000313" key="3">
    <source>
        <dbReference type="Proteomes" id="UP001497744"/>
    </source>
</evidence>